<dbReference type="PANTHER" id="PTHR11132">
    <property type="entry name" value="SOLUTE CARRIER FAMILY 35"/>
    <property type="match status" value="1"/>
</dbReference>
<sequence length="317" mass="34862">MLLMNEYAVPPLVLTLQQLTIGSLLLRTHLFSTGRLQPLPKNLSMNTQPIYYDFVLTGLFNALDFLASNTCFSHSSASFVETMKASEPLMTTAIALFFGIDSLSGNEAICFIILLGGVFCSTIANSSDPNTMNQEFHQSMKTACIVMIANLCFALRAKSQKLFRAHVDSQKMDDENLLMHMEQIGAMSLVIPVIIFELPGIFERIVNSSLQANWSYGVLAVTNAACFCTYCVASCLVLTKLSVVQYTCFNCLRRILAVIFTAIAFGVPISMFGAFGIGLCFLGFISFTLVHNQKSILPSIDSPTSILPLQMSMSREE</sequence>
<comment type="caution">
    <text evidence="7">The sequence shown here is derived from an EMBL/GenBank/DDBJ whole genome shotgun (WGS) entry which is preliminary data.</text>
</comment>
<protein>
    <recommendedName>
        <fullName evidence="6">Sugar phosphate transporter domain-containing protein</fullName>
    </recommendedName>
</protein>
<evidence type="ECO:0000313" key="8">
    <source>
        <dbReference type="Proteomes" id="UP001295423"/>
    </source>
</evidence>
<feature type="domain" description="Sugar phosphate transporter" evidence="6">
    <location>
        <begin position="10"/>
        <end position="284"/>
    </location>
</feature>
<accession>A0AAD2CGB1</accession>
<evidence type="ECO:0000313" key="7">
    <source>
        <dbReference type="EMBL" id="CAJ1933892.1"/>
    </source>
</evidence>
<evidence type="ECO:0000259" key="6">
    <source>
        <dbReference type="Pfam" id="PF03151"/>
    </source>
</evidence>
<dbReference type="AlphaFoldDB" id="A0AAD2CGB1"/>
<feature type="transmembrane region" description="Helical" evidence="5">
    <location>
        <begin position="255"/>
        <end position="285"/>
    </location>
</feature>
<dbReference type="Proteomes" id="UP001295423">
    <property type="component" value="Unassembled WGS sequence"/>
</dbReference>
<evidence type="ECO:0000256" key="5">
    <source>
        <dbReference type="SAM" id="Phobius"/>
    </source>
</evidence>
<evidence type="ECO:0000256" key="4">
    <source>
        <dbReference type="ARBA" id="ARBA00023136"/>
    </source>
</evidence>
<feature type="transmembrane region" description="Helical" evidence="5">
    <location>
        <begin position="139"/>
        <end position="157"/>
    </location>
</feature>
<name>A0AAD2CGB1_9STRA</name>
<feature type="transmembrane region" description="Helical" evidence="5">
    <location>
        <begin position="216"/>
        <end position="243"/>
    </location>
</feature>
<dbReference type="InterPro" id="IPR004853">
    <property type="entry name" value="Sugar_P_trans_dom"/>
</dbReference>
<evidence type="ECO:0000256" key="3">
    <source>
        <dbReference type="ARBA" id="ARBA00022989"/>
    </source>
</evidence>
<reference evidence="7" key="1">
    <citation type="submission" date="2023-08" db="EMBL/GenBank/DDBJ databases">
        <authorList>
            <person name="Audoor S."/>
            <person name="Bilcke G."/>
        </authorList>
    </citation>
    <scope>NUCLEOTIDE SEQUENCE</scope>
</reference>
<gene>
    <name evidence="7" type="ORF">CYCCA115_LOCUS3506</name>
</gene>
<dbReference type="GO" id="GO:0016020">
    <property type="term" value="C:membrane"/>
    <property type="evidence" value="ECO:0007669"/>
    <property type="project" value="UniProtKB-SubCell"/>
</dbReference>
<evidence type="ECO:0000256" key="2">
    <source>
        <dbReference type="ARBA" id="ARBA00022692"/>
    </source>
</evidence>
<keyword evidence="2 5" id="KW-0812">Transmembrane</keyword>
<organism evidence="7 8">
    <name type="scientific">Cylindrotheca closterium</name>
    <dbReference type="NCBI Taxonomy" id="2856"/>
    <lineage>
        <taxon>Eukaryota</taxon>
        <taxon>Sar</taxon>
        <taxon>Stramenopiles</taxon>
        <taxon>Ochrophyta</taxon>
        <taxon>Bacillariophyta</taxon>
        <taxon>Bacillariophyceae</taxon>
        <taxon>Bacillariophycidae</taxon>
        <taxon>Bacillariales</taxon>
        <taxon>Bacillariaceae</taxon>
        <taxon>Cylindrotheca</taxon>
    </lineage>
</organism>
<keyword evidence="4 5" id="KW-0472">Membrane</keyword>
<evidence type="ECO:0000256" key="1">
    <source>
        <dbReference type="ARBA" id="ARBA00004141"/>
    </source>
</evidence>
<comment type="subcellular location">
    <subcellularLocation>
        <location evidence="1">Membrane</location>
        <topology evidence="1">Multi-pass membrane protein</topology>
    </subcellularLocation>
</comment>
<keyword evidence="8" id="KW-1185">Reference proteome</keyword>
<feature type="transmembrane region" description="Helical" evidence="5">
    <location>
        <begin position="177"/>
        <end position="196"/>
    </location>
</feature>
<dbReference type="InterPro" id="IPR050186">
    <property type="entry name" value="TPT_transporter"/>
</dbReference>
<dbReference type="EMBL" id="CAKOGP040000313">
    <property type="protein sequence ID" value="CAJ1933892.1"/>
    <property type="molecule type" value="Genomic_DNA"/>
</dbReference>
<keyword evidence="3 5" id="KW-1133">Transmembrane helix</keyword>
<dbReference type="Pfam" id="PF03151">
    <property type="entry name" value="TPT"/>
    <property type="match status" value="1"/>
</dbReference>
<feature type="transmembrane region" description="Helical" evidence="5">
    <location>
        <begin position="93"/>
        <end position="119"/>
    </location>
</feature>
<proteinExistence type="predicted"/>